<dbReference type="Proteomes" id="UP001213691">
    <property type="component" value="Unassembled WGS sequence"/>
</dbReference>
<dbReference type="RefSeq" id="WP_238106356.1">
    <property type="nucleotide sequence ID" value="NZ_JAQQPZ010000005.1"/>
</dbReference>
<dbReference type="EMBL" id="JAQQPZ010000005">
    <property type="protein sequence ID" value="MDD8059233.1"/>
    <property type="molecule type" value="Genomic_DNA"/>
</dbReference>
<name>A0ABT5TKU0_9GAMM</name>
<protein>
    <submittedName>
        <fullName evidence="1">Uncharacterized protein</fullName>
    </submittedName>
</protein>
<organism evidence="1 2">
    <name type="scientific">Shewanella metallivivens</name>
    <dbReference type="NCBI Taxonomy" id="2872342"/>
    <lineage>
        <taxon>Bacteria</taxon>
        <taxon>Pseudomonadati</taxon>
        <taxon>Pseudomonadota</taxon>
        <taxon>Gammaproteobacteria</taxon>
        <taxon>Alteromonadales</taxon>
        <taxon>Shewanellaceae</taxon>
        <taxon>Shewanella</taxon>
    </lineage>
</organism>
<comment type="caution">
    <text evidence="1">The sequence shown here is derived from an EMBL/GenBank/DDBJ whole genome shotgun (WGS) entry which is preliminary data.</text>
</comment>
<keyword evidence="2" id="KW-1185">Reference proteome</keyword>
<evidence type="ECO:0000313" key="1">
    <source>
        <dbReference type="EMBL" id="MDD8059233.1"/>
    </source>
</evidence>
<sequence>MSLNLYFKTDEFKSSKELAAYFFNELRKEGLSVKEPRDEDYMYTIQSSLDGENINIYMGKNDEESSPTLWQVWPEQSVSLLNRIFGKTNKEPEEKVKLVLQKIVSQINGVSGTEWGI</sequence>
<evidence type="ECO:0000313" key="2">
    <source>
        <dbReference type="Proteomes" id="UP001213691"/>
    </source>
</evidence>
<accession>A0ABT5TKU0</accession>
<reference evidence="1 2" key="1">
    <citation type="submission" date="2023-02" db="EMBL/GenBank/DDBJ databases">
        <title>Genome sequence of Shewanella metallivivens ER-Te-42B-Light, sp. nov., enriched from sulfide tube worms (Riftia pachyptila) isolated from Explorer Ridge in the Pacific Ocean.</title>
        <authorList>
            <person name="Maltman C."/>
            <person name="Kuzyk S.B."/>
            <person name="Kyndt J.A."/>
            <person name="Yurkov V."/>
        </authorList>
    </citation>
    <scope>NUCLEOTIDE SEQUENCE [LARGE SCALE GENOMIC DNA]</scope>
    <source>
        <strain evidence="1 2">ER-Te-42B-Light</strain>
    </source>
</reference>
<gene>
    <name evidence="1" type="ORF">PQR79_08885</name>
</gene>
<proteinExistence type="predicted"/>